<sequence>MPGLLRRLRPRPQWLLLVPALTLLAWILLVPLGNSFLRSVGNGDWTLRHYESLFTDGVTMRVLLRTAMTAAAVTVIAFLLGYPYAYLMTRVGPRMRGVLLVIVLIPFWTSVMARNYAWIVILQRNGPVHSFFELFGLDVVLYGTVAGVTVAMSQVLLPFMVLPLFSALSGIDRRLLLAARGLGSHPLVAFWKIYWPLSRAGVVAGLILVFTLSLGFYVTPALLGSPQQSLVAQLLGQRTTLLLDFSGAGALGMLVLVVTLVLVAWANRLGGTISAIGVVAAARTKDQP</sequence>
<dbReference type="Gene3D" id="1.10.3720.10">
    <property type="entry name" value="MetI-like"/>
    <property type="match status" value="1"/>
</dbReference>
<gene>
    <name evidence="10" type="ORF">FHU28_002579</name>
</gene>
<keyword evidence="11" id="KW-1185">Reference proteome</keyword>
<feature type="transmembrane region" description="Helical" evidence="8">
    <location>
        <begin position="62"/>
        <end position="85"/>
    </location>
</feature>
<evidence type="ECO:0000256" key="2">
    <source>
        <dbReference type="ARBA" id="ARBA00007069"/>
    </source>
</evidence>
<name>A0ABR6MBH7_MICEC</name>
<dbReference type="GeneID" id="300293163"/>
<keyword evidence="6 8" id="KW-1133">Transmembrane helix</keyword>
<keyword evidence="4" id="KW-1003">Cell membrane</keyword>
<dbReference type="Pfam" id="PF00528">
    <property type="entry name" value="BPD_transp_1"/>
    <property type="match status" value="1"/>
</dbReference>
<dbReference type="SUPFAM" id="SSF161098">
    <property type="entry name" value="MetI-like"/>
    <property type="match status" value="1"/>
</dbReference>
<evidence type="ECO:0000256" key="7">
    <source>
        <dbReference type="ARBA" id="ARBA00023136"/>
    </source>
</evidence>
<comment type="caution">
    <text evidence="10">The sequence shown here is derived from an EMBL/GenBank/DDBJ whole genome shotgun (WGS) entry which is preliminary data.</text>
</comment>
<dbReference type="Proteomes" id="UP000618986">
    <property type="component" value="Unassembled WGS sequence"/>
</dbReference>
<evidence type="ECO:0000256" key="6">
    <source>
        <dbReference type="ARBA" id="ARBA00022989"/>
    </source>
</evidence>
<evidence type="ECO:0000256" key="5">
    <source>
        <dbReference type="ARBA" id="ARBA00022692"/>
    </source>
</evidence>
<organism evidence="10 11">
    <name type="scientific">Micromonospora echinospora</name>
    <name type="common">Micromonospora purpurea</name>
    <dbReference type="NCBI Taxonomy" id="1877"/>
    <lineage>
        <taxon>Bacteria</taxon>
        <taxon>Bacillati</taxon>
        <taxon>Actinomycetota</taxon>
        <taxon>Actinomycetes</taxon>
        <taxon>Micromonosporales</taxon>
        <taxon>Micromonosporaceae</taxon>
        <taxon>Micromonospora</taxon>
    </lineage>
</organism>
<evidence type="ECO:0000256" key="4">
    <source>
        <dbReference type="ARBA" id="ARBA00022475"/>
    </source>
</evidence>
<accession>A0ABR6MBH7</accession>
<feature type="domain" description="ABC transmembrane type-1" evidence="9">
    <location>
        <begin position="63"/>
        <end position="266"/>
    </location>
</feature>
<comment type="similarity">
    <text evidence="2">Belongs to the binding-protein-dependent transport system permease family. CysTW subfamily.</text>
</comment>
<dbReference type="CDD" id="cd06261">
    <property type="entry name" value="TM_PBP2"/>
    <property type="match status" value="1"/>
</dbReference>
<evidence type="ECO:0000313" key="10">
    <source>
        <dbReference type="EMBL" id="MBB5112740.1"/>
    </source>
</evidence>
<dbReference type="InterPro" id="IPR035906">
    <property type="entry name" value="MetI-like_sf"/>
</dbReference>
<evidence type="ECO:0000256" key="8">
    <source>
        <dbReference type="RuleBase" id="RU363032"/>
    </source>
</evidence>
<proteinExistence type="inferred from homology"/>
<protein>
    <submittedName>
        <fullName evidence="10">Spermidine/putrescine transport system permease protein</fullName>
    </submittedName>
</protein>
<evidence type="ECO:0000313" key="11">
    <source>
        <dbReference type="Proteomes" id="UP000618986"/>
    </source>
</evidence>
<dbReference type="PANTHER" id="PTHR42929">
    <property type="entry name" value="INNER MEMBRANE ABC TRANSPORTER PERMEASE PROTEIN YDCU-RELATED-RELATED"/>
    <property type="match status" value="1"/>
</dbReference>
<evidence type="ECO:0000259" key="9">
    <source>
        <dbReference type="PROSITE" id="PS50928"/>
    </source>
</evidence>
<feature type="transmembrane region" description="Helical" evidence="8">
    <location>
        <begin position="200"/>
        <end position="220"/>
    </location>
</feature>
<comment type="subcellular location">
    <subcellularLocation>
        <location evidence="1 8">Cell membrane</location>
        <topology evidence="1 8">Multi-pass membrane protein</topology>
    </subcellularLocation>
</comment>
<dbReference type="InterPro" id="IPR000515">
    <property type="entry name" value="MetI-like"/>
</dbReference>
<dbReference type="EMBL" id="JACHJC010000001">
    <property type="protein sequence ID" value="MBB5112740.1"/>
    <property type="molecule type" value="Genomic_DNA"/>
</dbReference>
<keyword evidence="5 8" id="KW-0812">Transmembrane</keyword>
<dbReference type="PROSITE" id="PS50928">
    <property type="entry name" value="ABC_TM1"/>
    <property type="match status" value="1"/>
</dbReference>
<reference evidence="10 11" key="1">
    <citation type="submission" date="2020-08" db="EMBL/GenBank/DDBJ databases">
        <title>Sequencing the genomes of 1000 actinobacteria strains.</title>
        <authorList>
            <person name="Klenk H.-P."/>
        </authorList>
    </citation>
    <scope>NUCLEOTIDE SEQUENCE [LARGE SCALE GENOMIC DNA]</scope>
    <source>
        <strain evidence="10 11">DSM 43036</strain>
    </source>
</reference>
<keyword evidence="7 8" id="KW-0472">Membrane</keyword>
<feature type="transmembrane region" description="Helical" evidence="8">
    <location>
        <begin position="241"/>
        <end position="265"/>
    </location>
</feature>
<feature type="transmembrane region" description="Helical" evidence="8">
    <location>
        <begin position="139"/>
        <end position="165"/>
    </location>
</feature>
<dbReference type="RefSeq" id="WP_073827367.1">
    <property type="nucleotide sequence ID" value="NZ_JACHJC010000001.1"/>
</dbReference>
<evidence type="ECO:0000256" key="3">
    <source>
        <dbReference type="ARBA" id="ARBA00022448"/>
    </source>
</evidence>
<dbReference type="PANTHER" id="PTHR42929:SF5">
    <property type="entry name" value="ABC TRANSPORTER PERMEASE PROTEIN"/>
    <property type="match status" value="1"/>
</dbReference>
<feature type="transmembrane region" description="Helical" evidence="8">
    <location>
        <begin position="97"/>
        <end position="119"/>
    </location>
</feature>
<keyword evidence="3 8" id="KW-0813">Transport</keyword>
<evidence type="ECO:0000256" key="1">
    <source>
        <dbReference type="ARBA" id="ARBA00004651"/>
    </source>
</evidence>